<dbReference type="EMBL" id="CATQJL010000001">
    <property type="protein sequence ID" value="CAJ0590616.1"/>
    <property type="molecule type" value="Genomic_DNA"/>
</dbReference>
<dbReference type="Gene3D" id="2.10.90.10">
    <property type="entry name" value="Cystine-knot cytokines"/>
    <property type="match status" value="1"/>
</dbReference>
<dbReference type="InterPro" id="IPR029034">
    <property type="entry name" value="Cystine-knot_cytokine"/>
</dbReference>
<protein>
    <recommendedName>
        <fullName evidence="3">Spaetzle domain-containing protein</fullName>
    </recommendedName>
</protein>
<accession>A0AA36GIW0</accession>
<sequence length="170" mass="19603">MNRCLRLMTIVTMLKVYIFEVSLAYVLSSNSLPPDTREFLIPIMQKKSLDLELPEPEHVCPTTILKRHTPQFGHMENGSYVEIQQDSEQSFEATFVECTNGHHRPQCHGIDTILYSSECVTLYEWRSAYVRLPSLNADFVPAKIKVPIACQCRLIKKLKPFARRLLTYIA</sequence>
<proteinExistence type="predicted"/>
<evidence type="ECO:0000313" key="1">
    <source>
        <dbReference type="EMBL" id="CAJ0590616.1"/>
    </source>
</evidence>
<evidence type="ECO:0008006" key="3">
    <source>
        <dbReference type="Google" id="ProtNLM"/>
    </source>
</evidence>
<gene>
    <name evidence="1" type="ORF">CYNAS_LOCUS2599</name>
</gene>
<organism evidence="1 2">
    <name type="scientific">Cylicocyclus nassatus</name>
    <name type="common">Nematode worm</name>
    <dbReference type="NCBI Taxonomy" id="53992"/>
    <lineage>
        <taxon>Eukaryota</taxon>
        <taxon>Metazoa</taxon>
        <taxon>Ecdysozoa</taxon>
        <taxon>Nematoda</taxon>
        <taxon>Chromadorea</taxon>
        <taxon>Rhabditida</taxon>
        <taxon>Rhabditina</taxon>
        <taxon>Rhabditomorpha</taxon>
        <taxon>Strongyloidea</taxon>
        <taxon>Strongylidae</taxon>
        <taxon>Cylicocyclus</taxon>
    </lineage>
</organism>
<keyword evidence="2" id="KW-1185">Reference proteome</keyword>
<dbReference type="SUPFAM" id="SSF57501">
    <property type="entry name" value="Cystine-knot cytokines"/>
    <property type="match status" value="1"/>
</dbReference>
<dbReference type="Proteomes" id="UP001176961">
    <property type="component" value="Unassembled WGS sequence"/>
</dbReference>
<name>A0AA36GIW0_CYLNA</name>
<reference evidence="1" key="1">
    <citation type="submission" date="2023-07" db="EMBL/GenBank/DDBJ databases">
        <authorList>
            <consortium name="CYATHOMIX"/>
        </authorList>
    </citation>
    <scope>NUCLEOTIDE SEQUENCE</scope>
    <source>
        <strain evidence="1">N/A</strain>
    </source>
</reference>
<comment type="caution">
    <text evidence="1">The sequence shown here is derived from an EMBL/GenBank/DDBJ whole genome shotgun (WGS) entry which is preliminary data.</text>
</comment>
<dbReference type="AlphaFoldDB" id="A0AA36GIW0"/>
<evidence type="ECO:0000313" key="2">
    <source>
        <dbReference type="Proteomes" id="UP001176961"/>
    </source>
</evidence>